<keyword evidence="3" id="KW-1185">Reference proteome</keyword>
<gene>
    <name evidence="2" type="ORF">SKAU_G00289690</name>
</gene>
<sequence>MEKEEAPSSETVPLPRWVWTHKRVTETLVVNLFYSKERVQLRTFHYGTSKKQTRRNKGDSSHHKHIGTEHAQCFSGTLFDL</sequence>
<comment type="caution">
    <text evidence="2">The sequence shown here is derived from an EMBL/GenBank/DDBJ whole genome shotgun (WGS) entry which is preliminary data.</text>
</comment>
<accession>A0A9Q1ETG2</accession>
<feature type="region of interest" description="Disordered" evidence="1">
    <location>
        <begin position="46"/>
        <end position="67"/>
    </location>
</feature>
<dbReference type="EMBL" id="JAINUF010000012">
    <property type="protein sequence ID" value="KAJ8344776.1"/>
    <property type="molecule type" value="Genomic_DNA"/>
</dbReference>
<dbReference type="AlphaFoldDB" id="A0A9Q1ETG2"/>
<protein>
    <submittedName>
        <fullName evidence="2">Uncharacterized protein</fullName>
    </submittedName>
</protein>
<name>A0A9Q1ETG2_SYNKA</name>
<reference evidence="2" key="1">
    <citation type="journal article" date="2023" name="Science">
        <title>Genome structures resolve the early diversification of teleost fishes.</title>
        <authorList>
            <person name="Parey E."/>
            <person name="Louis A."/>
            <person name="Montfort J."/>
            <person name="Bouchez O."/>
            <person name="Roques C."/>
            <person name="Iampietro C."/>
            <person name="Lluch J."/>
            <person name="Castinel A."/>
            <person name="Donnadieu C."/>
            <person name="Desvignes T."/>
            <person name="Floi Bucao C."/>
            <person name="Jouanno E."/>
            <person name="Wen M."/>
            <person name="Mejri S."/>
            <person name="Dirks R."/>
            <person name="Jansen H."/>
            <person name="Henkel C."/>
            <person name="Chen W.J."/>
            <person name="Zahm M."/>
            <person name="Cabau C."/>
            <person name="Klopp C."/>
            <person name="Thompson A.W."/>
            <person name="Robinson-Rechavi M."/>
            <person name="Braasch I."/>
            <person name="Lecointre G."/>
            <person name="Bobe J."/>
            <person name="Postlethwait J.H."/>
            <person name="Berthelot C."/>
            <person name="Roest Crollius H."/>
            <person name="Guiguen Y."/>
        </authorList>
    </citation>
    <scope>NUCLEOTIDE SEQUENCE</scope>
    <source>
        <strain evidence="2">WJC10195</strain>
    </source>
</reference>
<evidence type="ECO:0000313" key="2">
    <source>
        <dbReference type="EMBL" id="KAJ8344776.1"/>
    </source>
</evidence>
<evidence type="ECO:0000313" key="3">
    <source>
        <dbReference type="Proteomes" id="UP001152622"/>
    </source>
</evidence>
<proteinExistence type="predicted"/>
<organism evidence="2 3">
    <name type="scientific">Synaphobranchus kaupii</name>
    <name type="common">Kaup's arrowtooth eel</name>
    <dbReference type="NCBI Taxonomy" id="118154"/>
    <lineage>
        <taxon>Eukaryota</taxon>
        <taxon>Metazoa</taxon>
        <taxon>Chordata</taxon>
        <taxon>Craniata</taxon>
        <taxon>Vertebrata</taxon>
        <taxon>Euteleostomi</taxon>
        <taxon>Actinopterygii</taxon>
        <taxon>Neopterygii</taxon>
        <taxon>Teleostei</taxon>
        <taxon>Anguilliformes</taxon>
        <taxon>Synaphobranchidae</taxon>
        <taxon>Synaphobranchus</taxon>
    </lineage>
</organism>
<evidence type="ECO:0000256" key="1">
    <source>
        <dbReference type="SAM" id="MobiDB-lite"/>
    </source>
</evidence>
<dbReference type="Proteomes" id="UP001152622">
    <property type="component" value="Chromosome 12"/>
</dbReference>